<organism evidence="2 3">
    <name type="scientific">Rhodotorula diobovata</name>
    <dbReference type="NCBI Taxonomy" id="5288"/>
    <lineage>
        <taxon>Eukaryota</taxon>
        <taxon>Fungi</taxon>
        <taxon>Dikarya</taxon>
        <taxon>Basidiomycota</taxon>
        <taxon>Pucciniomycotina</taxon>
        <taxon>Microbotryomycetes</taxon>
        <taxon>Sporidiobolales</taxon>
        <taxon>Sporidiobolaceae</taxon>
        <taxon>Rhodotorula</taxon>
    </lineage>
</organism>
<dbReference type="Proteomes" id="UP000311382">
    <property type="component" value="Unassembled WGS sequence"/>
</dbReference>
<evidence type="ECO:0008006" key="4">
    <source>
        <dbReference type="Google" id="ProtNLM"/>
    </source>
</evidence>
<reference evidence="2 3" key="1">
    <citation type="submission" date="2019-03" db="EMBL/GenBank/DDBJ databases">
        <title>Rhodosporidium diobovatum UCD-FST 08-225 genome sequencing, assembly, and annotation.</title>
        <authorList>
            <person name="Fakankun I.U."/>
            <person name="Fristensky B."/>
            <person name="Levin D.B."/>
        </authorList>
    </citation>
    <scope>NUCLEOTIDE SEQUENCE [LARGE SCALE GENOMIC DNA]</scope>
    <source>
        <strain evidence="2 3">UCD-FST 08-225</strain>
    </source>
</reference>
<name>A0A5C5FMJ0_9BASI</name>
<dbReference type="SUPFAM" id="SSF53756">
    <property type="entry name" value="UDP-Glycosyltransferase/glycogen phosphorylase"/>
    <property type="match status" value="1"/>
</dbReference>
<dbReference type="STRING" id="5288.A0A5C5FMJ0"/>
<evidence type="ECO:0000256" key="1">
    <source>
        <dbReference type="SAM" id="MobiDB-lite"/>
    </source>
</evidence>
<accession>A0A5C5FMJ0</accession>
<dbReference type="PANTHER" id="PTHR38134:SF2">
    <property type="entry name" value="GALACTOKINASE"/>
    <property type="match status" value="1"/>
</dbReference>
<evidence type="ECO:0000313" key="3">
    <source>
        <dbReference type="Proteomes" id="UP000311382"/>
    </source>
</evidence>
<dbReference type="InterPro" id="IPR053205">
    <property type="entry name" value="GHMP_kinase_L-arabinokinase"/>
</dbReference>
<evidence type="ECO:0000313" key="2">
    <source>
        <dbReference type="EMBL" id="TNY17061.1"/>
    </source>
</evidence>
<sequence length="494" mass="53998">MPASFAFYCSGHGFGHATRVSAVSLELLRAGHAVTVVTNAPEIPFASILPPTALPAAARDIANPGPKSSPLPRHAEYRKRNIDAGIVQPKAYDVDRQATYEVLDGFLATREQTLKEEIAWLEEAGIDAVLSDATFLGCAAAQRAGLPAIIISNFTFDSCYSYLSHPALPSREPGVLQPEPPLDHSILHPLVEQTIADYSSASLLLRLPGVIPIPAFDTDVPMPSGRWVNEERTAFTPEVEAILSRPVHTIPAAAQGRHVVDVPLIVRAPSPDANTPAFRSALLRSMGVPDYLLDSKVLLVSFGGQAIPRPRTRPPTPLSSPLTRRTKSQLSSASLEPPQDELREAGLLPKGWIAIVTGLSGGDNAIRDDLPYGFFASEKDVYVPDLTWIADCVLGKLGYGTCSETLSCRTPFIYVPRPLFVEEFGLKRLMHARGASLELSRVDFEAGRWELHIEEAYELGRAAKEEARRVGFEDERAGEVIRCEIERFLAEWER</sequence>
<keyword evidence="3" id="KW-1185">Reference proteome</keyword>
<dbReference type="Gene3D" id="3.40.50.2000">
    <property type="entry name" value="Glycogen Phosphorylase B"/>
    <property type="match status" value="2"/>
</dbReference>
<comment type="caution">
    <text evidence="2">The sequence shown here is derived from an EMBL/GenBank/DDBJ whole genome shotgun (WGS) entry which is preliminary data.</text>
</comment>
<protein>
    <recommendedName>
        <fullName evidence="4">L-arabinokinase</fullName>
    </recommendedName>
</protein>
<dbReference type="EMBL" id="SOZI01000256">
    <property type="protein sequence ID" value="TNY17061.1"/>
    <property type="molecule type" value="Genomic_DNA"/>
</dbReference>
<dbReference type="OrthoDB" id="1684102at2759"/>
<gene>
    <name evidence="2" type="ORF">DMC30DRAFT_420156</name>
</gene>
<dbReference type="AlphaFoldDB" id="A0A5C5FMJ0"/>
<proteinExistence type="predicted"/>
<feature type="region of interest" description="Disordered" evidence="1">
    <location>
        <begin position="308"/>
        <end position="339"/>
    </location>
</feature>
<dbReference type="PANTHER" id="PTHR38134">
    <property type="entry name" value="SLR1395 PROTEIN"/>
    <property type="match status" value="1"/>
</dbReference>